<accession>A0A117P5A0</accession>
<dbReference type="STRING" id="146536.AQI70_21385"/>
<sequence>MPGLSRAGRVSARAWPCVTYLTVQLSVFPGGPGFVTMDAMADTAVTAETFQSDLVDLSDVPLADLADVDLLPTALVGLLGGLATSAMPLCESGMAAMCGTAPLAPPGASRDS</sequence>
<keyword evidence="2" id="KW-1185">Reference proteome</keyword>
<dbReference type="Proteomes" id="UP000054024">
    <property type="component" value="Unassembled WGS sequence"/>
</dbReference>
<dbReference type="EMBL" id="LMWJ01000015">
    <property type="protein sequence ID" value="KUM73327.1"/>
    <property type="molecule type" value="Genomic_DNA"/>
</dbReference>
<protein>
    <submittedName>
        <fullName evidence="1">Uncharacterized protein</fullName>
    </submittedName>
</protein>
<evidence type="ECO:0000313" key="1">
    <source>
        <dbReference type="EMBL" id="KUM73327.1"/>
    </source>
</evidence>
<evidence type="ECO:0000313" key="2">
    <source>
        <dbReference type="Proteomes" id="UP000054024"/>
    </source>
</evidence>
<comment type="caution">
    <text evidence="1">The sequence shown here is derived from an EMBL/GenBank/DDBJ whole genome shotgun (WGS) entry which is preliminary data.</text>
</comment>
<organism evidence="1 2">
    <name type="scientific">Streptomyces curacoi</name>
    <dbReference type="NCBI Taxonomy" id="146536"/>
    <lineage>
        <taxon>Bacteria</taxon>
        <taxon>Bacillati</taxon>
        <taxon>Actinomycetota</taxon>
        <taxon>Actinomycetes</taxon>
        <taxon>Kitasatosporales</taxon>
        <taxon>Streptomycetaceae</taxon>
        <taxon>Streptomyces</taxon>
    </lineage>
</organism>
<proteinExistence type="predicted"/>
<gene>
    <name evidence="1" type="ORF">AQI70_21385</name>
</gene>
<dbReference type="AlphaFoldDB" id="A0A117P5A0"/>
<name>A0A117P5A0_9ACTN</name>
<reference evidence="1 2" key="1">
    <citation type="submission" date="2015-10" db="EMBL/GenBank/DDBJ databases">
        <title>Draft genome sequence of Streptomyces curacoi DSM 40107, type strain for the species Streptomyces curacoi.</title>
        <authorList>
            <person name="Ruckert C."/>
            <person name="Winkler A."/>
            <person name="Kalinowski J."/>
            <person name="Kampfer P."/>
            <person name="Glaeser S."/>
        </authorList>
    </citation>
    <scope>NUCLEOTIDE SEQUENCE [LARGE SCALE GENOMIC DNA]</scope>
    <source>
        <strain evidence="1 2">DSM 40107</strain>
    </source>
</reference>